<protein>
    <submittedName>
        <fullName evidence="2">Uncharacterized protein</fullName>
    </submittedName>
</protein>
<reference evidence="2 3" key="1">
    <citation type="submission" date="2023-05" db="EMBL/GenBank/DDBJ databases">
        <title>B98-5 Cell Line De Novo Hybrid Assembly: An Optical Mapping Approach.</title>
        <authorList>
            <person name="Kananen K."/>
            <person name="Auerbach J.A."/>
            <person name="Kautto E."/>
            <person name="Blachly J.S."/>
        </authorList>
    </citation>
    <scope>NUCLEOTIDE SEQUENCE [LARGE SCALE GENOMIC DNA]</scope>
    <source>
        <strain evidence="2">B95-8</strain>
        <tissue evidence="2">Cell line</tissue>
    </source>
</reference>
<gene>
    <name evidence="2" type="ORF">P7K49_026137</name>
</gene>
<organism evidence="2 3">
    <name type="scientific">Saguinus oedipus</name>
    <name type="common">Cotton-top tamarin</name>
    <name type="synonym">Oedipomidas oedipus</name>
    <dbReference type="NCBI Taxonomy" id="9490"/>
    <lineage>
        <taxon>Eukaryota</taxon>
        <taxon>Metazoa</taxon>
        <taxon>Chordata</taxon>
        <taxon>Craniata</taxon>
        <taxon>Vertebrata</taxon>
        <taxon>Euteleostomi</taxon>
        <taxon>Mammalia</taxon>
        <taxon>Eutheria</taxon>
        <taxon>Euarchontoglires</taxon>
        <taxon>Primates</taxon>
        <taxon>Haplorrhini</taxon>
        <taxon>Platyrrhini</taxon>
        <taxon>Cebidae</taxon>
        <taxon>Callitrichinae</taxon>
        <taxon>Saguinus</taxon>
    </lineage>
</organism>
<proteinExistence type="predicted"/>
<evidence type="ECO:0000256" key="1">
    <source>
        <dbReference type="SAM" id="MobiDB-lite"/>
    </source>
</evidence>
<dbReference type="Proteomes" id="UP001266305">
    <property type="component" value="Unassembled WGS sequence"/>
</dbReference>
<comment type="caution">
    <text evidence="2">The sequence shown here is derived from an EMBL/GenBank/DDBJ whole genome shotgun (WGS) entry which is preliminary data.</text>
</comment>
<evidence type="ECO:0000313" key="3">
    <source>
        <dbReference type="Proteomes" id="UP001266305"/>
    </source>
</evidence>
<accession>A0ABQ9UKQ0</accession>
<feature type="region of interest" description="Disordered" evidence="1">
    <location>
        <begin position="315"/>
        <end position="335"/>
    </location>
</feature>
<name>A0ABQ9UKQ0_SAGOE</name>
<evidence type="ECO:0000313" key="2">
    <source>
        <dbReference type="EMBL" id="KAK2097103.1"/>
    </source>
</evidence>
<keyword evidence="3" id="KW-1185">Reference proteome</keyword>
<dbReference type="EMBL" id="JASSZA010000012">
    <property type="protein sequence ID" value="KAK2097103.1"/>
    <property type="molecule type" value="Genomic_DNA"/>
</dbReference>
<sequence length="335" mass="35396">MALLSPTSSPQSHRNHSGCAIFTLTSRNGAPITHVLTTVTLASQAVPSSPSPAGMVLPSPTSSPQSHWHHRLCHLHSHQQEWCSHHPRPHHSHIGITGCAIFTLTSRNGAPVTHVLTTVTLASQAVPSSPSPAGMVLPSPTYSPQSHWHHSGCTIFTLTSRNGAPVTHVLTTVTLASQAAPSSLSPAGMVLPSPTSSPQSHWHHRLHHLHSHQQEWCSRHPRPHHSHIGITGCAIFTLTSRDGAPVTHVLTTVTSASQAVPSSLSPAGMVLPSPTYSPQSHRRHSGCAIFTLTSRNGTTVTHVLTTVTSASQAVPSSLSPVGMLLPSPTSSQQSH</sequence>